<dbReference type="Pfam" id="PF01464">
    <property type="entry name" value="SLT"/>
    <property type="match status" value="1"/>
</dbReference>
<gene>
    <name evidence="4" type="ORF">dnm_005550</name>
</gene>
<organism evidence="4 5">
    <name type="scientific">Desulfonema magnum</name>
    <dbReference type="NCBI Taxonomy" id="45655"/>
    <lineage>
        <taxon>Bacteria</taxon>
        <taxon>Pseudomonadati</taxon>
        <taxon>Thermodesulfobacteriota</taxon>
        <taxon>Desulfobacteria</taxon>
        <taxon>Desulfobacterales</taxon>
        <taxon>Desulfococcaceae</taxon>
        <taxon>Desulfonema</taxon>
    </lineage>
</organism>
<sequence>MESHIRKIRVFRNKKISVRILLVLFFICCSVLPVSADIYQYIDKNGVRHFTNVPTSQKYRLFIKKKSSDRSYYSYSTDKYDDLINKASQMYDIPFPLLKAVIKTESNFNPRAVSKKGAQGLMQLMPGTADFLNVYDPFDPWQNIRGGTRYLKMLMDRFNKNWSFALAGYNAGPERVDRYKGIPPFTETQNYVKKVMRYYRTLKGG</sequence>
<dbReference type="PANTHER" id="PTHR37423">
    <property type="entry name" value="SOLUBLE LYTIC MUREIN TRANSGLYCOSYLASE-RELATED"/>
    <property type="match status" value="1"/>
</dbReference>
<dbReference type="EMBL" id="CP061800">
    <property type="protein sequence ID" value="QTA84558.1"/>
    <property type="molecule type" value="Genomic_DNA"/>
</dbReference>
<dbReference type="SUPFAM" id="SSF53955">
    <property type="entry name" value="Lysozyme-like"/>
    <property type="match status" value="1"/>
</dbReference>
<dbReference type="GO" id="GO:0000270">
    <property type="term" value="P:peptidoglycan metabolic process"/>
    <property type="evidence" value="ECO:0007669"/>
    <property type="project" value="InterPro"/>
</dbReference>
<dbReference type="GO" id="GO:0016020">
    <property type="term" value="C:membrane"/>
    <property type="evidence" value="ECO:0007669"/>
    <property type="project" value="InterPro"/>
</dbReference>
<dbReference type="PROSITE" id="PS00922">
    <property type="entry name" value="TRANSGLYCOSYLASE"/>
    <property type="match status" value="1"/>
</dbReference>
<evidence type="ECO:0000313" key="4">
    <source>
        <dbReference type="EMBL" id="QTA84558.1"/>
    </source>
</evidence>
<name>A0A975BFX1_9BACT</name>
<dbReference type="Gene3D" id="1.10.530.10">
    <property type="match status" value="1"/>
</dbReference>
<evidence type="ECO:0000256" key="1">
    <source>
        <dbReference type="ARBA" id="ARBA00007734"/>
    </source>
</evidence>
<dbReference type="Proteomes" id="UP000663722">
    <property type="component" value="Chromosome"/>
</dbReference>
<dbReference type="Pfam" id="PF13511">
    <property type="entry name" value="DUF4124"/>
    <property type="match status" value="1"/>
</dbReference>
<protein>
    <submittedName>
        <fullName evidence="4">DUF4124</fullName>
    </submittedName>
</protein>
<dbReference type="AlphaFoldDB" id="A0A975BFX1"/>
<feature type="domain" description="DUF4124" evidence="3">
    <location>
        <begin position="27"/>
        <end position="58"/>
    </location>
</feature>
<dbReference type="PANTHER" id="PTHR37423:SF2">
    <property type="entry name" value="MEMBRANE-BOUND LYTIC MUREIN TRANSGLYCOSYLASE C"/>
    <property type="match status" value="1"/>
</dbReference>
<comment type="similarity">
    <text evidence="1">Belongs to the transglycosylase Slt family.</text>
</comment>
<reference evidence="4" key="1">
    <citation type="journal article" date="2021" name="Microb. Physiol.">
        <title>Proteogenomic Insights into the Physiology of Marine, Sulfate-Reducing, Filamentous Desulfonema limicola and Desulfonema magnum.</title>
        <authorList>
            <person name="Schnaars V."/>
            <person name="Wohlbrand L."/>
            <person name="Scheve S."/>
            <person name="Hinrichs C."/>
            <person name="Reinhardt R."/>
            <person name="Rabus R."/>
        </authorList>
    </citation>
    <scope>NUCLEOTIDE SEQUENCE</scope>
    <source>
        <strain evidence="4">4be13</strain>
    </source>
</reference>
<evidence type="ECO:0000313" key="5">
    <source>
        <dbReference type="Proteomes" id="UP000663722"/>
    </source>
</evidence>
<dbReference type="CDD" id="cd00254">
    <property type="entry name" value="LT-like"/>
    <property type="match status" value="1"/>
</dbReference>
<keyword evidence="5" id="KW-1185">Reference proteome</keyword>
<dbReference type="GO" id="GO:0008933">
    <property type="term" value="F:peptidoglycan lytic transglycosylase activity"/>
    <property type="evidence" value="ECO:0007669"/>
    <property type="project" value="InterPro"/>
</dbReference>
<dbReference type="RefSeq" id="WP_207680990.1">
    <property type="nucleotide sequence ID" value="NZ_CP061800.1"/>
</dbReference>
<dbReference type="InterPro" id="IPR008258">
    <property type="entry name" value="Transglycosylase_SLT_dom_1"/>
</dbReference>
<dbReference type="InterPro" id="IPR025392">
    <property type="entry name" value="DUF4124"/>
</dbReference>
<dbReference type="InterPro" id="IPR023346">
    <property type="entry name" value="Lysozyme-like_dom_sf"/>
</dbReference>
<accession>A0A975BFX1</accession>
<evidence type="ECO:0000259" key="3">
    <source>
        <dbReference type="Pfam" id="PF13511"/>
    </source>
</evidence>
<evidence type="ECO:0000259" key="2">
    <source>
        <dbReference type="Pfam" id="PF01464"/>
    </source>
</evidence>
<proteinExistence type="inferred from homology"/>
<dbReference type="InterPro" id="IPR000189">
    <property type="entry name" value="Transglyc_AS"/>
</dbReference>
<feature type="domain" description="Transglycosylase SLT" evidence="2">
    <location>
        <begin position="83"/>
        <end position="191"/>
    </location>
</feature>
<dbReference type="KEGG" id="dmm:dnm_005550"/>